<reference evidence="1 2" key="1">
    <citation type="submission" date="2021-01" db="EMBL/GenBank/DDBJ databases">
        <title>Whole genome shotgun sequence of Planobispora siamensis NBRC 107568.</title>
        <authorList>
            <person name="Komaki H."/>
            <person name="Tamura T."/>
        </authorList>
    </citation>
    <scope>NUCLEOTIDE SEQUENCE [LARGE SCALE GENOMIC DNA]</scope>
    <source>
        <strain evidence="1 2">NBRC 107568</strain>
    </source>
</reference>
<dbReference type="Proteomes" id="UP000619788">
    <property type="component" value="Unassembled WGS sequence"/>
</dbReference>
<protein>
    <submittedName>
        <fullName evidence="1">Uncharacterized protein</fullName>
    </submittedName>
</protein>
<gene>
    <name evidence="1" type="ORF">Psi01_27550</name>
</gene>
<dbReference type="EMBL" id="BOOJ01000025">
    <property type="protein sequence ID" value="GIH92125.1"/>
    <property type="molecule type" value="Genomic_DNA"/>
</dbReference>
<evidence type="ECO:0000313" key="2">
    <source>
        <dbReference type="Proteomes" id="UP000619788"/>
    </source>
</evidence>
<dbReference type="AlphaFoldDB" id="A0A8J3SGL8"/>
<proteinExistence type="predicted"/>
<keyword evidence="2" id="KW-1185">Reference proteome</keyword>
<name>A0A8J3SGL8_9ACTN</name>
<accession>A0A8J3SGL8</accession>
<sequence length="76" mass="8136">MDVEAERPFPEAFERALGELARGGRGVAVGKCGWHGIQSAVPGTVPDTAMQHIAAGPLTGRSHRPTIRENLKESFL</sequence>
<evidence type="ECO:0000313" key="1">
    <source>
        <dbReference type="EMBL" id="GIH92125.1"/>
    </source>
</evidence>
<organism evidence="1 2">
    <name type="scientific">Planobispora siamensis</name>
    <dbReference type="NCBI Taxonomy" id="936338"/>
    <lineage>
        <taxon>Bacteria</taxon>
        <taxon>Bacillati</taxon>
        <taxon>Actinomycetota</taxon>
        <taxon>Actinomycetes</taxon>
        <taxon>Streptosporangiales</taxon>
        <taxon>Streptosporangiaceae</taxon>
        <taxon>Planobispora</taxon>
    </lineage>
</organism>
<comment type="caution">
    <text evidence="1">The sequence shown here is derived from an EMBL/GenBank/DDBJ whole genome shotgun (WGS) entry which is preliminary data.</text>
</comment>